<dbReference type="GO" id="GO:0042597">
    <property type="term" value="C:periplasmic space"/>
    <property type="evidence" value="ECO:0007669"/>
    <property type="project" value="InterPro"/>
</dbReference>
<evidence type="ECO:0000256" key="8">
    <source>
        <dbReference type="SAM" id="SignalP"/>
    </source>
</evidence>
<evidence type="ECO:0000256" key="4">
    <source>
        <dbReference type="ARBA" id="ARBA00022982"/>
    </source>
</evidence>
<dbReference type="AlphaFoldDB" id="A0A5C4N0A3"/>
<dbReference type="RefSeq" id="WP_139075929.1">
    <property type="nucleotide sequence ID" value="NZ_VDFU01000005.1"/>
</dbReference>
<feature type="binding site" description="covalent" evidence="7">
    <location>
        <position position="145"/>
    </location>
    <ligand>
        <name>heme c</name>
        <dbReference type="ChEBI" id="CHEBI:61717"/>
    </ligand>
</feature>
<keyword evidence="5 6" id="KW-0408">Iron</keyword>
<feature type="binding site" description="covalent" evidence="7">
    <location>
        <position position="148"/>
    </location>
    <ligand>
        <name>heme c</name>
        <dbReference type="ChEBI" id="CHEBI:61717"/>
    </ligand>
</feature>
<keyword evidence="8" id="KW-0732">Signal</keyword>
<dbReference type="GO" id="GO:0005506">
    <property type="term" value="F:iron ion binding"/>
    <property type="evidence" value="ECO:0007669"/>
    <property type="project" value="InterPro"/>
</dbReference>
<evidence type="ECO:0000256" key="7">
    <source>
        <dbReference type="PIRSR" id="PIRSR000027-2"/>
    </source>
</evidence>
<dbReference type="InterPro" id="IPR010980">
    <property type="entry name" value="Cyt_c/b562"/>
</dbReference>
<evidence type="ECO:0000256" key="3">
    <source>
        <dbReference type="ARBA" id="ARBA00022723"/>
    </source>
</evidence>
<gene>
    <name evidence="9" type="ORF">FHG66_06480</name>
</gene>
<keyword evidence="10" id="KW-1185">Reference proteome</keyword>
<evidence type="ECO:0000256" key="6">
    <source>
        <dbReference type="PIRSR" id="PIRSR000027-1"/>
    </source>
</evidence>
<keyword evidence="2 7" id="KW-0349">Heme</keyword>
<keyword evidence="1" id="KW-0813">Transport</keyword>
<dbReference type="InterPro" id="IPR012127">
    <property type="entry name" value="Cyt_c_prime"/>
</dbReference>
<accession>A0A5C4N0A3</accession>
<dbReference type="InterPro" id="IPR015984">
    <property type="entry name" value="Cyt_c_prime_subgr"/>
</dbReference>
<name>A0A5C4N0A3_9RHOB</name>
<feature type="signal peptide" evidence="8">
    <location>
        <begin position="1"/>
        <end position="21"/>
    </location>
</feature>
<dbReference type="PIRSF" id="PIRSF000027">
    <property type="entry name" value="Cytc_c_prime"/>
    <property type="match status" value="1"/>
</dbReference>
<dbReference type="PROSITE" id="PS51009">
    <property type="entry name" value="CYTCII"/>
    <property type="match status" value="1"/>
</dbReference>
<dbReference type="EMBL" id="VDFU01000005">
    <property type="protein sequence ID" value="TNC51187.1"/>
    <property type="molecule type" value="Genomic_DNA"/>
</dbReference>
<organism evidence="9 10">
    <name type="scientific">Rubellimicrobium rubrum</name>
    <dbReference type="NCBI Taxonomy" id="2585369"/>
    <lineage>
        <taxon>Bacteria</taxon>
        <taxon>Pseudomonadati</taxon>
        <taxon>Pseudomonadota</taxon>
        <taxon>Alphaproteobacteria</taxon>
        <taxon>Rhodobacterales</taxon>
        <taxon>Roseobacteraceae</taxon>
        <taxon>Rubellimicrobium</taxon>
    </lineage>
</organism>
<comment type="caution">
    <text evidence="9">The sequence shown here is derived from an EMBL/GenBank/DDBJ whole genome shotgun (WGS) entry which is preliminary data.</text>
</comment>
<dbReference type="Pfam" id="PF01322">
    <property type="entry name" value="Cytochrom_C_2"/>
    <property type="match status" value="1"/>
</dbReference>
<sequence>MTRTFRIAALAALAVASVAAAQDAPPSPEEQAVRARQSHMSLYAFNLGKLGAMAQGNVEYDGAAATTAAQNLSHMTQLDQVGYWLPGTSNAEFDDSEALPAIWENMDDFSAKHEALEQAVTNLQAGAGTDLATLQASLGEVGKACGACHQDYREADE</sequence>
<dbReference type="Proteomes" id="UP000305887">
    <property type="component" value="Unassembled WGS sequence"/>
</dbReference>
<dbReference type="GO" id="GO:0022900">
    <property type="term" value="P:electron transport chain"/>
    <property type="evidence" value="ECO:0007669"/>
    <property type="project" value="InterPro"/>
</dbReference>
<keyword evidence="4" id="KW-0249">Electron transport</keyword>
<dbReference type="InterPro" id="IPR002321">
    <property type="entry name" value="Cyt_c_II"/>
</dbReference>
<proteinExistence type="predicted"/>
<dbReference type="PRINTS" id="PR00608">
    <property type="entry name" value="CYTCHROMECII"/>
</dbReference>
<evidence type="ECO:0000256" key="5">
    <source>
        <dbReference type="ARBA" id="ARBA00023004"/>
    </source>
</evidence>
<dbReference type="Gene3D" id="1.20.120.10">
    <property type="entry name" value="Cytochrome c/b562"/>
    <property type="match status" value="1"/>
</dbReference>
<keyword evidence="3 6" id="KW-0479">Metal-binding</keyword>
<dbReference type="GO" id="GO:0020037">
    <property type="term" value="F:heme binding"/>
    <property type="evidence" value="ECO:0007669"/>
    <property type="project" value="InterPro"/>
</dbReference>
<dbReference type="SUPFAM" id="SSF47175">
    <property type="entry name" value="Cytochromes"/>
    <property type="match status" value="1"/>
</dbReference>
<dbReference type="GO" id="GO:0009055">
    <property type="term" value="F:electron transfer activity"/>
    <property type="evidence" value="ECO:0007669"/>
    <property type="project" value="InterPro"/>
</dbReference>
<feature type="chain" id="PRO_5022865842" evidence="8">
    <location>
        <begin position="22"/>
        <end position="157"/>
    </location>
</feature>
<dbReference type="OrthoDB" id="7596534at2"/>
<comment type="PTM">
    <text evidence="7">Binds 1 heme group per subunit.</text>
</comment>
<evidence type="ECO:0000256" key="2">
    <source>
        <dbReference type="ARBA" id="ARBA00022617"/>
    </source>
</evidence>
<protein>
    <submittedName>
        <fullName evidence="9">Cytochrome c</fullName>
    </submittedName>
</protein>
<evidence type="ECO:0000313" key="10">
    <source>
        <dbReference type="Proteomes" id="UP000305887"/>
    </source>
</evidence>
<evidence type="ECO:0000256" key="1">
    <source>
        <dbReference type="ARBA" id="ARBA00022448"/>
    </source>
</evidence>
<evidence type="ECO:0000313" key="9">
    <source>
        <dbReference type="EMBL" id="TNC51187.1"/>
    </source>
</evidence>
<feature type="binding site" description="axial binding residue" evidence="6">
    <location>
        <position position="149"/>
    </location>
    <ligand>
        <name>heme c</name>
        <dbReference type="ChEBI" id="CHEBI:61717"/>
    </ligand>
    <ligandPart>
        <name>Fe</name>
        <dbReference type="ChEBI" id="CHEBI:18248"/>
    </ligandPart>
</feature>
<reference evidence="9 10" key="1">
    <citation type="submission" date="2019-06" db="EMBL/GenBank/DDBJ databases">
        <title>YIM 131921 draft genome.</title>
        <authorList>
            <person name="Jiang L."/>
        </authorList>
    </citation>
    <scope>NUCLEOTIDE SEQUENCE [LARGE SCALE GENOMIC DNA]</scope>
    <source>
        <strain evidence="9 10">YIM 131921</strain>
    </source>
</reference>